<evidence type="ECO:0000256" key="3">
    <source>
        <dbReference type="ARBA" id="ARBA00023082"/>
    </source>
</evidence>
<dbReference type="GO" id="GO:0016987">
    <property type="term" value="F:sigma factor activity"/>
    <property type="evidence" value="ECO:0007669"/>
    <property type="project" value="UniProtKB-KW"/>
</dbReference>
<dbReference type="PRINTS" id="PR00046">
    <property type="entry name" value="SIGMA70FCT"/>
</dbReference>
<dbReference type="Gene3D" id="1.20.120.1810">
    <property type="match status" value="1"/>
</dbReference>
<dbReference type="EMBL" id="BRXZ01003379">
    <property type="protein sequence ID" value="GMH53733.1"/>
    <property type="molecule type" value="Genomic_DNA"/>
</dbReference>
<dbReference type="SUPFAM" id="SSF88946">
    <property type="entry name" value="Sigma2 domain of RNA polymerase sigma factors"/>
    <property type="match status" value="1"/>
</dbReference>
<dbReference type="InterPro" id="IPR050239">
    <property type="entry name" value="Sigma-70_RNA_pol_init_factors"/>
</dbReference>
<organism evidence="7 8">
    <name type="scientific">Triparma retinervis</name>
    <dbReference type="NCBI Taxonomy" id="2557542"/>
    <lineage>
        <taxon>Eukaryota</taxon>
        <taxon>Sar</taxon>
        <taxon>Stramenopiles</taxon>
        <taxon>Ochrophyta</taxon>
        <taxon>Bolidophyceae</taxon>
        <taxon>Parmales</taxon>
        <taxon>Triparmaceae</taxon>
        <taxon>Triparma</taxon>
    </lineage>
</organism>
<sequence length="319" mass="35549">MDVGGILDIANNVYADPVVEDLLRRQAESRRRNLSEGELELDGSKFEVRRRGGVTKEEEERLGREIQEGVKVMKVKEELDKEALAAGGQFDWSEFKARTGMNRSSIRKAVMRYRRAKNTLVTRNLPLVHAVVRNTCRPGPARTYEDMVQEGSTGLLRAAELYDPTKGLRFSTYAVVWIKGVLGNSRVGEGITVPLRERTKINKIRRFVEGWDEALEGRECGSSDIGSGTGMTASEVSSVMGRVRETKGMLSLDYVHDLGKGGFNGACLDKSMWADYEMGEVVGVKADVVRMLVGRLTERERRVIVLRYGLDGGGERSLD</sequence>
<comment type="caution">
    <text evidence="7">The sequence shown here is derived from an EMBL/GenBank/DDBJ whole genome shotgun (WGS) entry which is preliminary data.</text>
</comment>
<dbReference type="SUPFAM" id="SSF88659">
    <property type="entry name" value="Sigma3 and sigma4 domains of RNA polymerase sigma factors"/>
    <property type="match status" value="1"/>
</dbReference>
<keyword evidence="2" id="KW-0805">Transcription regulation</keyword>
<dbReference type="GO" id="GO:0006352">
    <property type="term" value="P:DNA-templated transcription initiation"/>
    <property type="evidence" value="ECO:0007669"/>
    <property type="project" value="InterPro"/>
</dbReference>
<evidence type="ECO:0000313" key="7">
    <source>
        <dbReference type="EMBL" id="GMH53733.1"/>
    </source>
</evidence>
<evidence type="ECO:0000256" key="5">
    <source>
        <dbReference type="ARBA" id="ARBA00023163"/>
    </source>
</evidence>
<dbReference type="OrthoDB" id="206108at2759"/>
<dbReference type="PANTHER" id="PTHR30603:SF47">
    <property type="entry name" value="RNA POLYMERASE SIGMA FACTOR SIGD, CHLOROPLASTIC"/>
    <property type="match status" value="1"/>
</dbReference>
<feature type="domain" description="RNA polymerase sigma-70 region 2" evidence="6">
    <location>
        <begin position="120"/>
        <end position="181"/>
    </location>
</feature>
<name>A0A9W7DSR2_9STRA</name>
<keyword evidence="8" id="KW-1185">Reference proteome</keyword>
<dbReference type="InterPro" id="IPR013324">
    <property type="entry name" value="RNA_pol_sigma_r3/r4-like"/>
</dbReference>
<dbReference type="InterPro" id="IPR014284">
    <property type="entry name" value="RNA_pol_sigma-70_dom"/>
</dbReference>
<accession>A0A9W7DSR2</accession>
<evidence type="ECO:0000256" key="4">
    <source>
        <dbReference type="ARBA" id="ARBA00023125"/>
    </source>
</evidence>
<evidence type="ECO:0000256" key="2">
    <source>
        <dbReference type="ARBA" id="ARBA00023015"/>
    </source>
</evidence>
<keyword evidence="5" id="KW-0804">Transcription</keyword>
<dbReference type="AlphaFoldDB" id="A0A9W7DSR2"/>
<keyword evidence="4" id="KW-0238">DNA-binding</keyword>
<evidence type="ECO:0000259" key="6">
    <source>
        <dbReference type="Pfam" id="PF04542"/>
    </source>
</evidence>
<keyword evidence="3" id="KW-0731">Sigma factor</keyword>
<dbReference type="NCBIfam" id="TIGR02937">
    <property type="entry name" value="sigma70-ECF"/>
    <property type="match status" value="1"/>
</dbReference>
<dbReference type="Proteomes" id="UP001165082">
    <property type="component" value="Unassembled WGS sequence"/>
</dbReference>
<dbReference type="GO" id="GO:0003677">
    <property type="term" value="F:DNA binding"/>
    <property type="evidence" value="ECO:0007669"/>
    <property type="project" value="UniProtKB-KW"/>
</dbReference>
<dbReference type="PANTHER" id="PTHR30603">
    <property type="entry name" value="RNA POLYMERASE SIGMA FACTOR RPO"/>
    <property type="match status" value="1"/>
</dbReference>
<evidence type="ECO:0000313" key="8">
    <source>
        <dbReference type="Proteomes" id="UP001165082"/>
    </source>
</evidence>
<reference evidence="7" key="1">
    <citation type="submission" date="2022-07" db="EMBL/GenBank/DDBJ databases">
        <title>Genome analysis of Parmales, a sister group of diatoms, reveals the evolutionary specialization of diatoms from phago-mixotrophs to photoautotrophs.</title>
        <authorList>
            <person name="Ban H."/>
            <person name="Sato S."/>
            <person name="Yoshikawa S."/>
            <person name="Kazumasa Y."/>
            <person name="Nakamura Y."/>
            <person name="Ichinomiya M."/>
            <person name="Saitoh K."/>
            <person name="Sato N."/>
            <person name="Blanc-Mathieu R."/>
            <person name="Endo H."/>
            <person name="Kuwata A."/>
            <person name="Ogata H."/>
        </authorList>
    </citation>
    <scope>NUCLEOTIDE SEQUENCE</scope>
</reference>
<gene>
    <name evidence="7" type="ORF">TrRE_jg8784</name>
</gene>
<dbReference type="Pfam" id="PF04542">
    <property type="entry name" value="Sigma70_r2"/>
    <property type="match status" value="1"/>
</dbReference>
<dbReference type="Gene3D" id="1.20.140.160">
    <property type="match status" value="1"/>
</dbReference>
<dbReference type="InterPro" id="IPR000943">
    <property type="entry name" value="RNA_pol_sigma70"/>
</dbReference>
<comment type="similarity">
    <text evidence="1">Belongs to the sigma-70 factor family.</text>
</comment>
<feature type="non-terminal residue" evidence="7">
    <location>
        <position position="319"/>
    </location>
</feature>
<dbReference type="InterPro" id="IPR007627">
    <property type="entry name" value="RNA_pol_sigma70_r2"/>
</dbReference>
<protein>
    <recommendedName>
        <fullName evidence="6">RNA polymerase sigma-70 region 2 domain-containing protein</fullName>
    </recommendedName>
</protein>
<proteinExistence type="inferred from homology"/>
<dbReference type="InterPro" id="IPR013325">
    <property type="entry name" value="RNA_pol_sigma_r2"/>
</dbReference>
<evidence type="ECO:0000256" key="1">
    <source>
        <dbReference type="ARBA" id="ARBA00007788"/>
    </source>
</evidence>